<dbReference type="Gene3D" id="2.30.30.940">
    <property type="match status" value="1"/>
</dbReference>
<organism evidence="3 4">
    <name type="scientific">Dietzia cinnamea</name>
    <dbReference type="NCBI Taxonomy" id="321318"/>
    <lineage>
        <taxon>Bacteria</taxon>
        <taxon>Bacillati</taxon>
        <taxon>Actinomycetota</taxon>
        <taxon>Actinomycetes</taxon>
        <taxon>Mycobacteriales</taxon>
        <taxon>Dietziaceae</taxon>
        <taxon>Dietzia</taxon>
    </lineage>
</organism>
<dbReference type="SUPFAM" id="SSF52540">
    <property type="entry name" value="P-loop containing nucleoside triphosphate hydrolases"/>
    <property type="match status" value="2"/>
</dbReference>
<comment type="caution">
    <text evidence="3">The sequence shown here is derived from an EMBL/GenBank/DDBJ whole genome shotgun (WGS) entry which is preliminary data.</text>
</comment>
<evidence type="ECO:0000256" key="1">
    <source>
        <dbReference type="SAM" id="MobiDB-lite"/>
    </source>
</evidence>
<feature type="domain" description="TrwC relaxase" evidence="2">
    <location>
        <begin position="8"/>
        <end position="398"/>
    </location>
</feature>
<dbReference type="Proteomes" id="UP001206890">
    <property type="component" value="Unassembled WGS sequence"/>
</dbReference>
<reference evidence="3" key="1">
    <citation type="submission" date="2022-04" db="EMBL/GenBank/DDBJ databases">
        <title>Human microbiome associated bacterial genomes.</title>
        <authorList>
            <person name="Sandstrom S."/>
            <person name="Salamzade R."/>
            <person name="Kalan L.R."/>
        </authorList>
    </citation>
    <scope>NUCLEOTIDE SEQUENCE</scope>
    <source>
        <strain evidence="3">P3-SID1762</strain>
    </source>
</reference>
<dbReference type="Pfam" id="PF13604">
    <property type="entry name" value="AAA_30"/>
    <property type="match status" value="1"/>
</dbReference>
<gene>
    <name evidence="3" type="ORF">M3D93_06165</name>
</gene>
<feature type="compositionally biased region" description="Basic and acidic residues" evidence="1">
    <location>
        <begin position="1347"/>
        <end position="1367"/>
    </location>
</feature>
<evidence type="ECO:0000259" key="2">
    <source>
        <dbReference type="Pfam" id="PF08751"/>
    </source>
</evidence>
<protein>
    <submittedName>
        <fullName evidence="3">Relaxase domain-containing protein</fullName>
    </submittedName>
</protein>
<dbReference type="CDD" id="cd18809">
    <property type="entry name" value="SF1_C_RecD"/>
    <property type="match status" value="1"/>
</dbReference>
<evidence type="ECO:0000313" key="4">
    <source>
        <dbReference type="Proteomes" id="UP001206890"/>
    </source>
</evidence>
<dbReference type="InterPro" id="IPR027417">
    <property type="entry name" value="P-loop_NTPase"/>
</dbReference>
<sequence length="1421" mass="153812">MSLRAVHAGTGYQYLLRSVATHDADPEGQSLSDYYAAKGTPPGRWIGRGIAGLESESVTVGATVTERQMAALYGEGLHPDADDKLEAGEPLSACKLGRAFPFYTAGVPVLEALSAAEKAFRQSEGRRPDEVERGEIAEKVGRPFYMAEGGYSHASGADVIAFVNRERDKVRQAVAGFDFTFSPVKSVSVLWALADEKTASQIAAIHHEAVAEALAWAEDNAVYTRVGTNGIEQVKTKGIVASEFTHFDTRGGDPDLHSHVLLANKVQTEDGQWKTLDSRTIHQMHQVIGARYNNALQDRLARRIGLEFTARYPDPTKSPVWEVAGVPARLCDAFSSRRRLARPVYEQLVAEYVAKHGHQPAQRAGYALWQKAILDTRDAKKPAESLSEHRRNWRESAVRVVGEVAVDRLLDDVRAAGPESHARPVFDPAEHADTVAAEAIRAVTGKRAQFRTSHVDTAVSVALKGYRFTSDDHRRHAHDVALRAAMTGHAVRLTPGELLDLPSALTAADGAAIDRRANAEVYTTRGVLEAENTVLDAAGEPVTVFATDTGVDAALARHQEANGWSLNDGQTALARHLANSGTLVAAGVGPAGTGKTASMKVVVDTWQSTGRNVHGLAPSAAAASVLAEETGADSHTIDSLVFTWRGHHPTAPGRSLDALPVTIREGDMLLVDEAGMASTDQLAALTDIARQAGAVVRLIGDPHQLSAVAGGGLFAAACQTPGTPELRDVMRMGADREQADATLALRHGDASSLDVYTERGWVTGGAREQMLTDAVAAYLADTEAGRDSLIIAARNTDVDTMNEVIRAHRIDAGQVDTSQETTVARGDIVGVGDTVITRSNSTLRDADGSACGRVLNGQLFTVTGLAGDGSLAVRDRRTGDRLTIPAHYATDNVHLGYASTIHRAQGATVDTTHAVVDTSVDRAGLYVAMTRGKHENRAYAVCEAHVDPFAEDAHMHSAGDQDAPTPRQVLETVLARDTRERSATEALRDELGGATSPERLEALYRHGTDLAAAAFTAETLPAYLDALPRALAAPIENNPDQRAAVERAWTDAALAGHDPRQAWTHATDGLAAADRPGALLAHRIREATGPRDGLPTAPPATAGGDAELAAWLATTRAELTSQTNSAAENDRLDAARDRMTTSTLARLDDHELATRLRQARTTVEQTRAYTERAEERLAGARRLDEHERDTRYQELLRRHAELDAHAEAIGQAIPIGQQLREVRAELRRADTQRRNATIELAKLGRMALRRRADAQQRLEVASTDVEHWQHLERHLAEQWHGLTRDLGPEHTWDRVLAEAADTDRRQRDLDNARRDNRVHQATFEPSTRQARQRQRDAETTLADLTGEIDRRAALTDAARAAEDTARTEHHRQRQAEPDEAFVNGLFDSYLSARQAETSHYPSPDPSPGLSPDPSSDYGIDL</sequence>
<name>A0AAW5Q619_9ACTN</name>
<evidence type="ECO:0000313" key="3">
    <source>
        <dbReference type="EMBL" id="MCT2117336.1"/>
    </source>
</evidence>
<dbReference type="SUPFAM" id="SSF55464">
    <property type="entry name" value="Origin of replication-binding domain, RBD-like"/>
    <property type="match status" value="1"/>
</dbReference>
<dbReference type="Pfam" id="PF08751">
    <property type="entry name" value="TrwC"/>
    <property type="match status" value="1"/>
</dbReference>
<feature type="compositionally biased region" description="Basic and acidic residues" evidence="1">
    <location>
        <begin position="1302"/>
        <end position="1318"/>
    </location>
</feature>
<feature type="compositionally biased region" description="Low complexity" evidence="1">
    <location>
        <begin position="1411"/>
        <end position="1421"/>
    </location>
</feature>
<dbReference type="Gene3D" id="3.40.50.300">
    <property type="entry name" value="P-loop containing nucleotide triphosphate hydrolases"/>
    <property type="match status" value="2"/>
</dbReference>
<accession>A0AAW5Q619</accession>
<feature type="region of interest" description="Disordered" evidence="1">
    <location>
        <begin position="1302"/>
        <end position="1421"/>
    </location>
</feature>
<dbReference type="InterPro" id="IPR014862">
    <property type="entry name" value="TrwC"/>
</dbReference>
<dbReference type="EMBL" id="JALXTC010000020">
    <property type="protein sequence ID" value="MCT2117336.1"/>
    <property type="molecule type" value="Genomic_DNA"/>
</dbReference>
<proteinExistence type="predicted"/>
<dbReference type="NCBIfam" id="NF041492">
    <property type="entry name" value="MobF"/>
    <property type="match status" value="1"/>
</dbReference>
<dbReference type="RefSeq" id="WP_259897252.1">
    <property type="nucleotide sequence ID" value="NZ_JALXTB010000021.1"/>
</dbReference>